<dbReference type="GeneID" id="61167749"/>
<comment type="caution">
    <text evidence="2">The sequence shown here is derived from an EMBL/GenBank/DDBJ whole genome shotgun (WGS) entry which is preliminary data.</text>
</comment>
<evidence type="ECO:0000313" key="5">
    <source>
        <dbReference type="Proteomes" id="UP000582487"/>
    </source>
</evidence>
<reference evidence="3 4" key="1">
    <citation type="submission" date="2018-06" db="EMBL/GenBank/DDBJ databases">
        <authorList>
            <consortium name="Pathogen Informatics"/>
            <person name="Doyle S."/>
        </authorList>
    </citation>
    <scope>NUCLEOTIDE SEQUENCE [LARGE SCALE GENOMIC DNA]</scope>
    <source>
        <strain evidence="3 4">NCTC11819</strain>
    </source>
</reference>
<dbReference type="InterPro" id="IPR013321">
    <property type="entry name" value="Arc_rbn_hlx_hlx"/>
</dbReference>
<evidence type="ECO:0000259" key="1">
    <source>
        <dbReference type="Pfam" id="PF22513"/>
    </source>
</evidence>
<dbReference type="Proteomes" id="UP000255284">
    <property type="component" value="Unassembled WGS sequence"/>
</dbReference>
<dbReference type="EMBL" id="JABCUV010000015">
    <property type="protein sequence ID" value="NMW94024.1"/>
    <property type="molecule type" value="Genomic_DNA"/>
</dbReference>
<sequence>MSTLTIRKLPEVTKQRLRLRAAANGKSMEAEARDILSTVLDTEHRFDNSWVGQLYNHSLQEGGVNLEIPLDTPDFTDLGLKIINPWDS</sequence>
<dbReference type="InterPro" id="IPR053853">
    <property type="entry name" value="FitA-like_RHH"/>
</dbReference>
<evidence type="ECO:0000313" key="3">
    <source>
        <dbReference type="EMBL" id="STO17609.1"/>
    </source>
</evidence>
<dbReference type="AlphaFoldDB" id="A0A848RV25"/>
<proteinExistence type="predicted"/>
<organism evidence="2 5">
    <name type="scientific">Mobiluncus mulieris</name>
    <dbReference type="NCBI Taxonomy" id="2052"/>
    <lineage>
        <taxon>Bacteria</taxon>
        <taxon>Bacillati</taxon>
        <taxon>Actinomycetota</taxon>
        <taxon>Actinomycetes</taxon>
        <taxon>Actinomycetales</taxon>
        <taxon>Actinomycetaceae</taxon>
        <taxon>Mobiluncus</taxon>
    </lineage>
</organism>
<name>A0A848RV25_9ACTO</name>
<evidence type="ECO:0000313" key="2">
    <source>
        <dbReference type="EMBL" id="NMW94024.1"/>
    </source>
</evidence>
<gene>
    <name evidence="2" type="ORF">HHJ74_10125</name>
    <name evidence="3" type="ORF">NCTC11819_02203</name>
</gene>
<reference evidence="2 5" key="2">
    <citation type="submission" date="2020-04" db="EMBL/GenBank/DDBJ databases">
        <title>Antimicrobial susceptibility and clonality of vaginal-derived multi-drug resistant Mobiluncus isolates in China.</title>
        <authorList>
            <person name="Zhang X."/>
        </authorList>
    </citation>
    <scope>NUCLEOTIDE SEQUENCE [LARGE SCALE GENOMIC DNA]</scope>
    <source>
        <strain evidence="2 5">7</strain>
    </source>
</reference>
<dbReference type="EMBL" id="UGGQ01000006">
    <property type="protein sequence ID" value="STO17609.1"/>
    <property type="molecule type" value="Genomic_DNA"/>
</dbReference>
<evidence type="ECO:0000313" key="4">
    <source>
        <dbReference type="Proteomes" id="UP000255284"/>
    </source>
</evidence>
<protein>
    <submittedName>
        <fullName evidence="2">Antitoxin</fullName>
    </submittedName>
    <submittedName>
        <fullName evidence="3">Bifunctional SbtC-like/phosphopantothenoylcysteine decarboxylase/phosphopantothenate synthase</fullName>
    </submittedName>
</protein>
<dbReference type="Pfam" id="PF22513">
    <property type="entry name" value="FitA-like_RHH"/>
    <property type="match status" value="1"/>
</dbReference>
<dbReference type="SUPFAM" id="SSF47598">
    <property type="entry name" value="Ribbon-helix-helix"/>
    <property type="match status" value="1"/>
</dbReference>
<accession>A0A848RV25</accession>
<dbReference type="InterPro" id="IPR010985">
    <property type="entry name" value="Ribbon_hlx_hlx"/>
</dbReference>
<dbReference type="GO" id="GO:0006355">
    <property type="term" value="P:regulation of DNA-templated transcription"/>
    <property type="evidence" value="ECO:0007669"/>
    <property type="project" value="InterPro"/>
</dbReference>
<dbReference type="RefSeq" id="WP_004017876.1">
    <property type="nucleotide sequence ID" value="NZ_CAMPNB010000003.1"/>
</dbReference>
<dbReference type="Proteomes" id="UP000582487">
    <property type="component" value="Unassembled WGS sequence"/>
</dbReference>
<feature type="domain" description="Antitoxin FitA-like ribbon-helix-helix" evidence="1">
    <location>
        <begin position="3"/>
        <end position="38"/>
    </location>
</feature>
<dbReference type="Gene3D" id="1.10.1220.10">
    <property type="entry name" value="Met repressor-like"/>
    <property type="match status" value="1"/>
</dbReference>